<dbReference type="EMBL" id="CP144918">
    <property type="protein sequence ID" value="WWA47628.1"/>
    <property type="molecule type" value="Genomic_DNA"/>
</dbReference>
<dbReference type="Proteomes" id="UP001335183">
    <property type="component" value="Chromosome"/>
</dbReference>
<dbReference type="Pfam" id="PF01312">
    <property type="entry name" value="Bac_export_2"/>
    <property type="match status" value="1"/>
</dbReference>
<accession>A0ABZ2D8D6</accession>
<evidence type="ECO:0000313" key="4">
    <source>
        <dbReference type="Proteomes" id="UP001335183"/>
    </source>
</evidence>
<dbReference type="SUPFAM" id="SSF160544">
    <property type="entry name" value="EscU C-terminal domain-like"/>
    <property type="match status" value="1"/>
</dbReference>
<organism evidence="3 4">
    <name type="scientific">Pelagerythrobacter marensis</name>
    <dbReference type="NCBI Taxonomy" id="543877"/>
    <lineage>
        <taxon>Bacteria</taxon>
        <taxon>Pseudomonadati</taxon>
        <taxon>Pseudomonadota</taxon>
        <taxon>Alphaproteobacteria</taxon>
        <taxon>Sphingomonadales</taxon>
        <taxon>Erythrobacteraceae</taxon>
        <taxon>Pelagerythrobacter</taxon>
    </lineage>
</organism>
<dbReference type="InterPro" id="IPR029025">
    <property type="entry name" value="T3SS_substrate_exporter_C"/>
</dbReference>
<dbReference type="RefSeq" id="WP_338446518.1">
    <property type="nucleotide sequence ID" value="NZ_CP144918.1"/>
</dbReference>
<evidence type="ECO:0000313" key="3">
    <source>
        <dbReference type="EMBL" id="WWA47628.1"/>
    </source>
</evidence>
<keyword evidence="2" id="KW-0812">Transmembrane</keyword>
<keyword evidence="2" id="KW-0472">Membrane</keyword>
<dbReference type="PANTHER" id="PTHR30531:SF12">
    <property type="entry name" value="FLAGELLAR BIOSYNTHETIC PROTEIN FLHB"/>
    <property type="match status" value="1"/>
</dbReference>
<name>A0ABZ2D8D6_9SPHN</name>
<dbReference type="PANTHER" id="PTHR30531">
    <property type="entry name" value="FLAGELLAR BIOSYNTHETIC PROTEIN FLHB"/>
    <property type="match status" value="1"/>
</dbReference>
<evidence type="ECO:0000256" key="2">
    <source>
        <dbReference type="SAM" id="Phobius"/>
    </source>
</evidence>
<gene>
    <name evidence="3" type="ORF">V5F89_01595</name>
</gene>
<comment type="similarity">
    <text evidence="1">Belongs to the type III secretion exporter family.</text>
</comment>
<keyword evidence="2" id="KW-1133">Transmembrane helix</keyword>
<sequence length="362" mass="40268">MEQQEQNRTEEATPFKLKRAREKGQVARGLDLGFVGSLLALSGFAVLAGPAFVARLGELMRAVLITGVERAAETGDVFATMRSVYWPAFQPLVLLGAIVMMVLIALELVQLRGFIFTTAPLKPDFKRLDPVKGLKRLFSMRLLKETLKNIVKMAVYASLAWLMIVGAIEIFGDSLSDAAALASAMEGGARRLLFAFVLAAVFFAAVDQIIVRGEFRKQMRMSRSEVKRETKDREGEPRFKQKRRELHLQMRQQAEGLAGLGGADVLIVNPEHFAVALRYRQGEMEAPEVRAKGRNHFAQLLKRKARLLGMTIVADAPLARALYRDSRQGAPIPARHFRAVAGHYSRILGRRASEESPGRSDR</sequence>
<keyword evidence="4" id="KW-1185">Reference proteome</keyword>
<dbReference type="Gene3D" id="3.40.1690.10">
    <property type="entry name" value="secretion proteins EscU"/>
    <property type="match status" value="1"/>
</dbReference>
<feature type="transmembrane region" description="Helical" evidence="2">
    <location>
        <begin position="192"/>
        <end position="211"/>
    </location>
</feature>
<feature type="transmembrane region" description="Helical" evidence="2">
    <location>
        <begin position="150"/>
        <end position="172"/>
    </location>
</feature>
<evidence type="ECO:0000256" key="1">
    <source>
        <dbReference type="ARBA" id="ARBA00010690"/>
    </source>
</evidence>
<feature type="transmembrane region" description="Helical" evidence="2">
    <location>
        <begin position="84"/>
        <end position="106"/>
    </location>
</feature>
<dbReference type="InterPro" id="IPR006135">
    <property type="entry name" value="T3SS_substrate_exporter"/>
</dbReference>
<reference evidence="3 4" key="1">
    <citation type="submission" date="2024-02" db="EMBL/GenBank/DDBJ databases">
        <title>The whole genome sequence of five bacterial samples isolated from Abu Dhabi Sabkha-shore region.</title>
        <authorList>
            <person name="Sudalaimuthuasari N."/>
            <person name="Sarfraz B."/>
            <person name="Tuyisabe J.D."/>
            <person name="Mugisha Ntwali L.D.M."/>
            <person name="Ali A.I.A.A."/>
            <person name="Almansoori S.Z.A."/>
            <person name="Alajami H.S.A."/>
            <person name="Almeqbaali A.A.S."/>
            <person name="Kundu B."/>
            <person name="Saeed E.E."/>
            <person name="Sukumarinath V."/>
            <person name="Mishra A.K."/>
            <person name="Hazzouri K.M."/>
            <person name="Almaskari R."/>
            <person name="Sharma A.K."/>
            <person name="Amiri K.M.A."/>
        </authorList>
    </citation>
    <scope>NUCLEOTIDE SEQUENCE [LARGE SCALE GENOMIC DNA]</scope>
    <source>
        <strain evidence="4">kcgeb_sd</strain>
    </source>
</reference>
<feature type="transmembrane region" description="Helical" evidence="2">
    <location>
        <begin position="29"/>
        <end position="53"/>
    </location>
</feature>
<protein>
    <submittedName>
        <fullName evidence="3">EscU/YscU/HrcU family type III secretion system export apparatus switch protein</fullName>
    </submittedName>
</protein>
<dbReference type="PRINTS" id="PR00950">
    <property type="entry name" value="TYPE3IMSPROT"/>
</dbReference>
<proteinExistence type="inferred from homology"/>